<gene>
    <name evidence="1" type="ORF">SCALOS_LOCUS5588</name>
</gene>
<feature type="non-terminal residue" evidence="1">
    <location>
        <position position="292"/>
    </location>
</feature>
<sequence length="292" mass="33853">MSEIQKKANSNTSPKTFRYVNVTDKTIMDKKSKPRSLPYPEMEKMMKNELTLNDTSQHIISQHSKPLHIKSLSVPKYKEQLPNDIHLSEFYRSNTVSDVPSSSTTQITYSGLLYEEPDTYSVQHEPRHKEQLPNNTLLPEFYYSNTVFGAPSNSAYQITYSDPLYEELETYSEQYVSRHTEQLPNNKILLEFYYSNAESGDLSSSTNQKIYSGIFYEEPKSYSMQNEAYFKAQVAVLDPIPLDESFNHVTSDKNSDQETKLRYLSDFEYINWLYNNDNIRDTSSIPACCDTD</sequence>
<reference evidence="1" key="1">
    <citation type="submission" date="2021-06" db="EMBL/GenBank/DDBJ databases">
        <authorList>
            <person name="Kallberg Y."/>
            <person name="Tangrot J."/>
            <person name="Rosling A."/>
        </authorList>
    </citation>
    <scope>NUCLEOTIDE SEQUENCE</scope>
    <source>
        <strain evidence="1">AU212A</strain>
    </source>
</reference>
<evidence type="ECO:0000313" key="1">
    <source>
        <dbReference type="EMBL" id="CAG8563350.1"/>
    </source>
</evidence>
<keyword evidence="2" id="KW-1185">Reference proteome</keyword>
<protein>
    <submittedName>
        <fullName evidence="1">340_t:CDS:1</fullName>
    </submittedName>
</protein>
<dbReference type="Proteomes" id="UP000789860">
    <property type="component" value="Unassembled WGS sequence"/>
</dbReference>
<dbReference type="EMBL" id="CAJVPM010009352">
    <property type="protein sequence ID" value="CAG8563350.1"/>
    <property type="molecule type" value="Genomic_DNA"/>
</dbReference>
<proteinExistence type="predicted"/>
<evidence type="ECO:0000313" key="2">
    <source>
        <dbReference type="Proteomes" id="UP000789860"/>
    </source>
</evidence>
<comment type="caution">
    <text evidence="1">The sequence shown here is derived from an EMBL/GenBank/DDBJ whole genome shotgun (WGS) entry which is preliminary data.</text>
</comment>
<accession>A0ACA9M2D6</accession>
<name>A0ACA9M2D6_9GLOM</name>
<organism evidence="1 2">
    <name type="scientific">Scutellospora calospora</name>
    <dbReference type="NCBI Taxonomy" id="85575"/>
    <lineage>
        <taxon>Eukaryota</taxon>
        <taxon>Fungi</taxon>
        <taxon>Fungi incertae sedis</taxon>
        <taxon>Mucoromycota</taxon>
        <taxon>Glomeromycotina</taxon>
        <taxon>Glomeromycetes</taxon>
        <taxon>Diversisporales</taxon>
        <taxon>Gigasporaceae</taxon>
        <taxon>Scutellospora</taxon>
    </lineage>
</organism>